<proteinExistence type="predicted"/>
<keyword evidence="3" id="KW-1185">Reference proteome</keyword>
<reference evidence="2 3" key="1">
    <citation type="submission" date="2023-04" db="EMBL/GenBank/DDBJ databases">
        <title>Marinoamorphus aggregata gen. nov., sp. Nov., isolate from tissue of brittle star Ophioplocus japonicus.</title>
        <authorList>
            <person name="Kawano K."/>
            <person name="Sawayama S."/>
            <person name="Nakagawa S."/>
        </authorList>
    </citation>
    <scope>NUCLEOTIDE SEQUENCE [LARGE SCALE GENOMIC DNA]</scope>
    <source>
        <strain evidence="2 3">NKW23</strain>
    </source>
</reference>
<dbReference type="RefSeq" id="WP_285669769.1">
    <property type="nucleotide sequence ID" value="NZ_BSYI01000002.1"/>
</dbReference>
<sequence length="403" mass="44433">MPKEKMISGNWWGEVKKAASPKYIEWEANPIEVTVDFPKELHEKLKKDPLLLQKLSDGGSEKYKAFIASAAKKVKSTESDLEKLSKEFEKDKDIVAFGKKWDAIQEKFVREMRTEVESAEKEIDKGIMDAFAKYQKTKKEYKGYKIRSGIKLGLKFAALGFAIAKLVGTSGADLMAWRSLVRDSIKTVSEIGKLCVSAETFRKATEKQLKVVLAWQAKLGDGKGVTTAEVGLGLLKAVIGTDCEMSIDAVGANVKQFRNKLKGVELSAHKAAKELQLALNRMDSVKAEVPADIKSEMATLETDVRDLITKVSDLMGDVNKGIDWANTVEKIVTDIKKAKSITHLSKMVKALESAADIASSASGWADFADKGDKLGTRIVKQTITVGKNIDRWQDDVKKTLKAA</sequence>
<organism evidence="2 3">
    <name type="scientific">Paralimibaculum aggregatum</name>
    <dbReference type="NCBI Taxonomy" id="3036245"/>
    <lineage>
        <taxon>Bacteria</taxon>
        <taxon>Pseudomonadati</taxon>
        <taxon>Pseudomonadota</taxon>
        <taxon>Alphaproteobacteria</taxon>
        <taxon>Rhodobacterales</taxon>
        <taxon>Paracoccaceae</taxon>
        <taxon>Paralimibaculum</taxon>
    </lineage>
</organism>
<gene>
    <name evidence="2" type="ORF">LNKW23_03520</name>
</gene>
<evidence type="ECO:0000313" key="3">
    <source>
        <dbReference type="Proteomes" id="UP001239909"/>
    </source>
</evidence>
<comment type="caution">
    <text evidence="2">The sequence shown here is derived from an EMBL/GenBank/DDBJ whole genome shotgun (WGS) entry which is preliminary data.</text>
</comment>
<keyword evidence="1" id="KW-0175">Coiled coil</keyword>
<evidence type="ECO:0000256" key="1">
    <source>
        <dbReference type="SAM" id="Coils"/>
    </source>
</evidence>
<name>A0ABQ6LG06_9RHOB</name>
<evidence type="ECO:0000313" key="2">
    <source>
        <dbReference type="EMBL" id="GMG81140.1"/>
    </source>
</evidence>
<dbReference type="Proteomes" id="UP001239909">
    <property type="component" value="Unassembled WGS sequence"/>
</dbReference>
<protein>
    <submittedName>
        <fullName evidence="2">Uncharacterized protein</fullName>
    </submittedName>
</protein>
<dbReference type="EMBL" id="BSYI01000002">
    <property type="protein sequence ID" value="GMG81140.1"/>
    <property type="molecule type" value="Genomic_DNA"/>
</dbReference>
<accession>A0ABQ6LG06</accession>
<feature type="coiled-coil region" evidence="1">
    <location>
        <begin position="67"/>
        <end position="129"/>
    </location>
</feature>